<name>A0A7C4TCH8_UNCW3</name>
<dbReference type="Pfam" id="PF22746">
    <property type="entry name" value="SHOCT-like_DUF2089-C"/>
    <property type="match status" value="1"/>
</dbReference>
<feature type="domain" description="YvlB/LiaX N-terminal" evidence="1">
    <location>
        <begin position="3"/>
        <end position="33"/>
    </location>
</feature>
<organism evidence="2">
    <name type="scientific">candidate division WOR-3 bacterium</name>
    <dbReference type="NCBI Taxonomy" id="2052148"/>
    <lineage>
        <taxon>Bacteria</taxon>
        <taxon>Bacteria division WOR-3</taxon>
    </lineage>
</organism>
<dbReference type="InterPro" id="IPR053959">
    <property type="entry name" value="YvlB/LiaX_N"/>
</dbReference>
<accession>A0A7C4TCH8</accession>
<evidence type="ECO:0000259" key="1">
    <source>
        <dbReference type="Pfam" id="PF22746"/>
    </source>
</evidence>
<proteinExistence type="predicted"/>
<gene>
    <name evidence="2" type="ORF">ENV60_07705</name>
</gene>
<reference evidence="2" key="1">
    <citation type="journal article" date="2020" name="mSystems">
        <title>Genome- and Community-Level Interaction Insights into Carbon Utilization and Element Cycling Functions of Hydrothermarchaeota in Hydrothermal Sediment.</title>
        <authorList>
            <person name="Zhou Z."/>
            <person name="Liu Y."/>
            <person name="Xu W."/>
            <person name="Pan J."/>
            <person name="Luo Z.H."/>
            <person name="Li M."/>
        </authorList>
    </citation>
    <scope>NUCLEOTIDE SEQUENCE [LARGE SCALE GENOMIC DNA]</scope>
    <source>
        <strain evidence="2">SpSt-774</strain>
    </source>
</reference>
<sequence>MSEERMKILKMVAEGKITPEEADRLLGALKESSEKARFFRVRVSDKTTNRTKVKVDIPIGVLKFVSKLGTVFKGLIPEKGFKMNIKGKEIYLDEMTPEMLDAILNEITEGGKFTLVEVDDEDENQHVEVFIE</sequence>
<protein>
    <recommendedName>
        <fullName evidence="1">YvlB/LiaX N-terminal domain-containing protein</fullName>
    </recommendedName>
</protein>
<dbReference type="AlphaFoldDB" id="A0A7C4TCH8"/>
<evidence type="ECO:0000313" key="2">
    <source>
        <dbReference type="EMBL" id="HGV98164.1"/>
    </source>
</evidence>
<dbReference type="EMBL" id="DTGZ01000143">
    <property type="protein sequence ID" value="HGV98164.1"/>
    <property type="molecule type" value="Genomic_DNA"/>
</dbReference>
<comment type="caution">
    <text evidence="2">The sequence shown here is derived from an EMBL/GenBank/DDBJ whole genome shotgun (WGS) entry which is preliminary data.</text>
</comment>